<gene>
    <name evidence="2" type="ORF">LCGC14_0568000</name>
</gene>
<protein>
    <submittedName>
        <fullName evidence="2">Uncharacterized protein</fullName>
    </submittedName>
</protein>
<dbReference type="SUPFAM" id="SSF109709">
    <property type="entry name" value="KorB DNA-binding domain-like"/>
    <property type="match status" value="1"/>
</dbReference>
<dbReference type="EMBL" id="LAZR01000828">
    <property type="protein sequence ID" value="KKN56875.1"/>
    <property type="molecule type" value="Genomic_DNA"/>
</dbReference>
<name>A0A0F9RK04_9ZZZZ</name>
<feature type="region of interest" description="Disordered" evidence="1">
    <location>
        <begin position="61"/>
        <end position="97"/>
    </location>
</feature>
<evidence type="ECO:0000256" key="1">
    <source>
        <dbReference type="SAM" id="MobiDB-lite"/>
    </source>
</evidence>
<evidence type="ECO:0000313" key="2">
    <source>
        <dbReference type="EMBL" id="KKN56875.1"/>
    </source>
</evidence>
<accession>A0A0F9RK04</accession>
<dbReference type="Gene3D" id="1.10.10.2830">
    <property type="match status" value="1"/>
</dbReference>
<feature type="compositionally biased region" description="Basic residues" evidence="1">
    <location>
        <begin position="73"/>
        <end position="82"/>
    </location>
</feature>
<dbReference type="AlphaFoldDB" id="A0A0F9RK04"/>
<reference evidence="2" key="1">
    <citation type="journal article" date="2015" name="Nature">
        <title>Complex archaea that bridge the gap between prokaryotes and eukaryotes.</title>
        <authorList>
            <person name="Spang A."/>
            <person name="Saw J.H."/>
            <person name="Jorgensen S.L."/>
            <person name="Zaremba-Niedzwiedzka K."/>
            <person name="Martijn J."/>
            <person name="Lind A.E."/>
            <person name="van Eijk R."/>
            <person name="Schleper C."/>
            <person name="Guy L."/>
            <person name="Ettema T.J."/>
        </authorList>
    </citation>
    <scope>NUCLEOTIDE SEQUENCE</scope>
</reference>
<sequence length="97" mass="10575">MAAEICVTENLQREDLSVIEEGHAVALLLERAGWTFETVGAQVGRHPKWVARRASLWTQQALEDNPEPPAWTKKLKAKKATTKKAATPAAGTKGGKQ</sequence>
<comment type="caution">
    <text evidence="2">The sequence shown here is derived from an EMBL/GenBank/DDBJ whole genome shotgun (WGS) entry which is preliminary data.</text>
</comment>
<organism evidence="2">
    <name type="scientific">marine sediment metagenome</name>
    <dbReference type="NCBI Taxonomy" id="412755"/>
    <lineage>
        <taxon>unclassified sequences</taxon>
        <taxon>metagenomes</taxon>
        <taxon>ecological metagenomes</taxon>
    </lineage>
</organism>
<proteinExistence type="predicted"/>